<evidence type="ECO:0000313" key="9">
    <source>
        <dbReference type="EMBL" id="KKA08693.1"/>
    </source>
</evidence>
<feature type="transmembrane region" description="Helical" evidence="8">
    <location>
        <begin position="6"/>
        <end position="26"/>
    </location>
</feature>
<dbReference type="OrthoDB" id="9783652at2"/>
<dbReference type="PANTHER" id="PTHR22926:SF3">
    <property type="entry name" value="UNDECAPRENYL-PHOSPHATE ALPHA-N-ACETYLGLUCOSAMINYL 1-PHOSPHATE TRANSFERASE"/>
    <property type="match status" value="1"/>
</dbReference>
<evidence type="ECO:0000256" key="2">
    <source>
        <dbReference type="ARBA" id="ARBA00022475"/>
    </source>
</evidence>
<feature type="transmembrane region" description="Helical" evidence="8">
    <location>
        <begin position="314"/>
        <end position="332"/>
    </location>
</feature>
<comment type="caution">
    <text evidence="9">The sequence shown here is derived from an EMBL/GenBank/DDBJ whole genome shotgun (WGS) entry which is preliminary data.</text>
</comment>
<evidence type="ECO:0000256" key="7">
    <source>
        <dbReference type="PIRSR" id="PIRSR600715-1"/>
    </source>
</evidence>
<evidence type="ECO:0000256" key="6">
    <source>
        <dbReference type="ARBA" id="ARBA00023136"/>
    </source>
</evidence>
<dbReference type="EMBL" id="JZXC01000005">
    <property type="protein sequence ID" value="KKA08693.1"/>
    <property type="molecule type" value="Genomic_DNA"/>
</dbReference>
<keyword evidence="7" id="KW-0460">Magnesium</keyword>
<evidence type="ECO:0000313" key="10">
    <source>
        <dbReference type="Proteomes" id="UP000033662"/>
    </source>
</evidence>
<sequence>MNYWWLIPVLFGLSYALTAIWRRYALSNRVLDVPNDRSSHSVAMPRGGGLAIVLTFLGALVVLSMGGLLARTFFLALVGAGALTAVIGFLDDRGHVAARWRLLAHFLSAIWGIYWLGGLPAINVFGVSIELGWYGCLLAVIYLVWMINLYNFMDGIDGIAGVEAVTACLGACLLYWLNNTPDQIWSPILLAACVSGFLCWNFPPAKIFMGDAGSGFLGLVIGMLTLQAAWVSLSLFWGWLILLGIFIVDATFTLLRRLVRGEKVYEAHRAHAYQFASRRYGKHLPVTLAVGLINLFWLLPIAFCVVHYKLNGVGGIALAYIPLILLAIKYRAGQPE</sequence>
<feature type="transmembrane region" description="Helical" evidence="8">
    <location>
        <begin position="47"/>
        <end position="66"/>
    </location>
</feature>
<reference evidence="9 10" key="1">
    <citation type="submission" date="2015-03" db="EMBL/GenBank/DDBJ databases">
        <title>Pseudomonas fluorescens 1855-344 Genome sequencing and assembly.</title>
        <authorList>
            <person name="Eng W.W.H."/>
            <person name="Gan H.M."/>
            <person name="Savka M.A."/>
        </authorList>
    </citation>
    <scope>NUCLEOTIDE SEQUENCE [LARGE SCALE GENOMIC DNA]</scope>
    <source>
        <strain evidence="9 10">1855-344</strain>
    </source>
</reference>
<keyword evidence="6 8" id="KW-0472">Membrane</keyword>
<feature type="transmembrane region" description="Helical" evidence="8">
    <location>
        <begin position="72"/>
        <end position="90"/>
    </location>
</feature>
<evidence type="ECO:0000256" key="8">
    <source>
        <dbReference type="SAM" id="Phobius"/>
    </source>
</evidence>
<feature type="transmembrane region" description="Helical" evidence="8">
    <location>
        <begin position="131"/>
        <end position="152"/>
    </location>
</feature>
<feature type="transmembrane region" description="Helical" evidence="8">
    <location>
        <begin position="212"/>
        <end position="230"/>
    </location>
</feature>
<proteinExistence type="predicted"/>
<keyword evidence="5 8" id="KW-1133">Transmembrane helix</keyword>
<comment type="cofactor">
    <cofactor evidence="7">
        <name>Mg(2+)</name>
        <dbReference type="ChEBI" id="CHEBI:18420"/>
    </cofactor>
</comment>
<dbReference type="PATRIC" id="fig|132476.4.peg.5631"/>
<feature type="transmembrane region" description="Helical" evidence="8">
    <location>
        <begin position="236"/>
        <end position="255"/>
    </location>
</feature>
<dbReference type="GO" id="GO:0071555">
    <property type="term" value="P:cell wall organization"/>
    <property type="evidence" value="ECO:0007669"/>
    <property type="project" value="TreeGrafter"/>
</dbReference>
<dbReference type="GO" id="GO:0009103">
    <property type="term" value="P:lipopolysaccharide biosynthetic process"/>
    <property type="evidence" value="ECO:0007669"/>
    <property type="project" value="TreeGrafter"/>
</dbReference>
<evidence type="ECO:0000256" key="4">
    <source>
        <dbReference type="ARBA" id="ARBA00022692"/>
    </source>
</evidence>
<dbReference type="AlphaFoldDB" id="A0A0F4XTH3"/>
<protein>
    <submittedName>
        <fullName evidence="9">Glycosyl transferase</fullName>
    </submittedName>
</protein>
<gene>
    <name evidence="9" type="ORF">VP02_08365</name>
</gene>
<dbReference type="GO" id="GO:0016780">
    <property type="term" value="F:phosphotransferase activity, for other substituted phosphate groups"/>
    <property type="evidence" value="ECO:0007669"/>
    <property type="project" value="InterPro"/>
</dbReference>
<dbReference type="GO" id="GO:0044038">
    <property type="term" value="P:cell wall macromolecule biosynthetic process"/>
    <property type="evidence" value="ECO:0007669"/>
    <property type="project" value="TreeGrafter"/>
</dbReference>
<feature type="binding site" evidence="7">
    <location>
        <position position="211"/>
    </location>
    <ligand>
        <name>Mg(2+)</name>
        <dbReference type="ChEBI" id="CHEBI:18420"/>
    </ligand>
</feature>
<dbReference type="InterPro" id="IPR000715">
    <property type="entry name" value="Glycosyl_transferase_4"/>
</dbReference>
<keyword evidence="7" id="KW-0479">Metal-binding</keyword>
<name>A0A0F4XTH3_9PSED</name>
<comment type="subcellular location">
    <subcellularLocation>
        <location evidence="1">Cell membrane</location>
        <topology evidence="1">Multi-pass membrane protein</topology>
    </subcellularLocation>
</comment>
<feature type="transmembrane region" description="Helical" evidence="8">
    <location>
        <begin position="286"/>
        <end position="308"/>
    </location>
</feature>
<evidence type="ECO:0000256" key="1">
    <source>
        <dbReference type="ARBA" id="ARBA00004651"/>
    </source>
</evidence>
<dbReference type="GO" id="GO:0046872">
    <property type="term" value="F:metal ion binding"/>
    <property type="evidence" value="ECO:0007669"/>
    <property type="project" value="UniProtKB-KW"/>
</dbReference>
<dbReference type="Pfam" id="PF00953">
    <property type="entry name" value="Glycos_transf_4"/>
    <property type="match status" value="1"/>
</dbReference>
<dbReference type="PANTHER" id="PTHR22926">
    <property type="entry name" value="PHOSPHO-N-ACETYLMURAMOYL-PENTAPEPTIDE-TRANSFERASE"/>
    <property type="match status" value="1"/>
</dbReference>
<dbReference type="Proteomes" id="UP000033662">
    <property type="component" value="Unassembled WGS sequence"/>
</dbReference>
<feature type="transmembrane region" description="Helical" evidence="8">
    <location>
        <begin position="183"/>
        <end position="200"/>
    </location>
</feature>
<accession>A0A0F4XTH3</accession>
<organism evidence="9 10">
    <name type="scientific">Pseudomonas kilonensis</name>
    <dbReference type="NCBI Taxonomy" id="132476"/>
    <lineage>
        <taxon>Bacteria</taxon>
        <taxon>Pseudomonadati</taxon>
        <taxon>Pseudomonadota</taxon>
        <taxon>Gammaproteobacteria</taxon>
        <taxon>Pseudomonadales</taxon>
        <taxon>Pseudomonadaceae</taxon>
        <taxon>Pseudomonas</taxon>
    </lineage>
</organism>
<keyword evidence="2" id="KW-1003">Cell membrane</keyword>
<feature type="transmembrane region" description="Helical" evidence="8">
    <location>
        <begin position="159"/>
        <end position="177"/>
    </location>
</feature>
<dbReference type="CDD" id="cd06854">
    <property type="entry name" value="GT_WbpL_WbcO_like"/>
    <property type="match status" value="1"/>
</dbReference>
<keyword evidence="3 9" id="KW-0808">Transferase</keyword>
<feature type="binding site" evidence="7">
    <location>
        <position position="151"/>
    </location>
    <ligand>
        <name>Mg(2+)</name>
        <dbReference type="ChEBI" id="CHEBI:18420"/>
    </ligand>
</feature>
<evidence type="ECO:0000256" key="5">
    <source>
        <dbReference type="ARBA" id="ARBA00022989"/>
    </source>
</evidence>
<keyword evidence="4 8" id="KW-0812">Transmembrane</keyword>
<evidence type="ECO:0000256" key="3">
    <source>
        <dbReference type="ARBA" id="ARBA00022679"/>
    </source>
</evidence>
<feature type="transmembrane region" description="Helical" evidence="8">
    <location>
        <begin position="102"/>
        <end position="125"/>
    </location>
</feature>
<dbReference type="GO" id="GO:0005886">
    <property type="term" value="C:plasma membrane"/>
    <property type="evidence" value="ECO:0007669"/>
    <property type="project" value="UniProtKB-SubCell"/>
</dbReference>